<proteinExistence type="predicted"/>
<dbReference type="AlphaFoldDB" id="A0A235BRE7"/>
<dbReference type="Proteomes" id="UP000215559">
    <property type="component" value="Unassembled WGS sequence"/>
</dbReference>
<protein>
    <recommendedName>
        <fullName evidence="3">Lipoprotein</fullName>
    </recommendedName>
</protein>
<accession>A0A235BRE7</accession>
<dbReference type="PROSITE" id="PS51257">
    <property type="entry name" value="PROKAR_LIPOPROTEIN"/>
    <property type="match status" value="1"/>
</dbReference>
<dbReference type="EMBL" id="NOZP01000137">
    <property type="protein sequence ID" value="OYD14786.1"/>
    <property type="molecule type" value="Genomic_DNA"/>
</dbReference>
<name>A0A235BRE7_UNCW3</name>
<reference evidence="1 2" key="1">
    <citation type="submission" date="2017-07" db="EMBL/GenBank/DDBJ databases">
        <title>Recovery of genomes from metagenomes via a dereplication, aggregation, and scoring strategy.</title>
        <authorList>
            <person name="Sieber C.M."/>
            <person name="Probst A.J."/>
            <person name="Sharrar A."/>
            <person name="Thomas B.C."/>
            <person name="Hess M."/>
            <person name="Tringe S.G."/>
            <person name="Banfield J.F."/>
        </authorList>
    </citation>
    <scope>NUCLEOTIDE SEQUENCE [LARGE SCALE GENOMIC DNA]</scope>
    <source>
        <strain evidence="1">JGI_Cruoil_03_51_56</strain>
    </source>
</reference>
<gene>
    <name evidence="1" type="ORF">CH330_07700</name>
</gene>
<evidence type="ECO:0008006" key="3">
    <source>
        <dbReference type="Google" id="ProtNLM"/>
    </source>
</evidence>
<organism evidence="1 2">
    <name type="scientific">candidate division WOR-3 bacterium JGI_Cruoil_03_51_56</name>
    <dbReference type="NCBI Taxonomy" id="1973747"/>
    <lineage>
        <taxon>Bacteria</taxon>
        <taxon>Bacteria division WOR-3</taxon>
    </lineage>
</organism>
<comment type="caution">
    <text evidence="1">The sequence shown here is derived from an EMBL/GenBank/DDBJ whole genome shotgun (WGS) entry which is preliminary data.</text>
</comment>
<evidence type="ECO:0000313" key="2">
    <source>
        <dbReference type="Proteomes" id="UP000215559"/>
    </source>
</evidence>
<evidence type="ECO:0000313" key="1">
    <source>
        <dbReference type="EMBL" id="OYD14786.1"/>
    </source>
</evidence>
<sequence>MILWFRAGRWCVLVVVAAVLFLVGCLVGRTAGELTAYRNGYRAGLKSVTYQTKKKYRQQQMERERQKELSLAGLGPEEFENGSGWYIAKFELVSWKKARRTSSRPDSTVFAMMTIQFAVLQPLSRGKWYFIDRHGGLSYRGR</sequence>